<dbReference type="Proteomes" id="UP000247498">
    <property type="component" value="Unassembled WGS sequence"/>
</dbReference>
<name>A0A2V0PQ91_9CHLO</name>
<gene>
    <name evidence="2" type="ORF">Rsub_13145</name>
</gene>
<comment type="caution">
    <text evidence="2">The sequence shown here is derived from an EMBL/GenBank/DDBJ whole genome shotgun (WGS) entry which is preliminary data.</text>
</comment>
<keyword evidence="1" id="KW-0732">Signal</keyword>
<proteinExistence type="predicted"/>
<dbReference type="EMBL" id="BDRX01000202">
    <property type="protein sequence ID" value="GBG00231.1"/>
    <property type="molecule type" value="Genomic_DNA"/>
</dbReference>
<protein>
    <recommendedName>
        <fullName evidence="4">Pherophorin domain-containing protein</fullName>
    </recommendedName>
</protein>
<evidence type="ECO:0000256" key="1">
    <source>
        <dbReference type="SAM" id="SignalP"/>
    </source>
</evidence>
<dbReference type="InParanoid" id="A0A2V0PQ91"/>
<evidence type="ECO:0000313" key="2">
    <source>
        <dbReference type="EMBL" id="GBG00231.1"/>
    </source>
</evidence>
<reference evidence="2 3" key="1">
    <citation type="journal article" date="2018" name="Sci. Rep.">
        <title>Raphidocelis subcapitata (=Pseudokirchneriella subcapitata) provides an insight into genome evolution and environmental adaptations in the Sphaeropleales.</title>
        <authorList>
            <person name="Suzuki S."/>
            <person name="Yamaguchi H."/>
            <person name="Nakajima N."/>
            <person name="Kawachi M."/>
        </authorList>
    </citation>
    <scope>NUCLEOTIDE SEQUENCE [LARGE SCALE GENOMIC DNA]</scope>
    <source>
        <strain evidence="2 3">NIES-35</strain>
    </source>
</reference>
<feature type="signal peptide" evidence="1">
    <location>
        <begin position="1"/>
        <end position="20"/>
    </location>
</feature>
<evidence type="ECO:0008006" key="4">
    <source>
        <dbReference type="Google" id="ProtNLM"/>
    </source>
</evidence>
<dbReference type="AlphaFoldDB" id="A0A2V0PQ91"/>
<evidence type="ECO:0000313" key="3">
    <source>
        <dbReference type="Proteomes" id="UP000247498"/>
    </source>
</evidence>
<sequence length="522" mass="53011">MRAAALALAAALLLAAAADAAPIACPADSFMDAPTTSYRVTFDPAGSTETRACFSVTAGAQCAEDNEKYVNCCLTYTEQRPKFTSLVISGAAPACAVKKQSALKVRWAVGGGGGAGRAAKGDGGSTVTVPLSRLPLQGGKVCADFSASTDPGCKSILQLCRGGLCNYKLTTRPFKRERIPRSPCCIASVAPVAQGACANATCPPPGECERWRACDTETGACTAFGPKPDGTACGGGVCQGGACIPSDLCAGQTCQPANECETGGPGACDPTTGDCAFQSKANGTACGGGSCRGGVCTATPDLCAGKTCGPPGECQWGQGTCNNATGECSWRNKGTGAACSFGTCLWGACTEVVTFDDITPGPPPAPYRRLIWDNALVVAAAQYNESCPNNQTGAPPGGAGFSRAAVSAPNILYNSEGTAIVVSAANASRAFSLRGLHITAGWRDGLDVALRAIAPDGRERPAFLVSVGTSGSLWVELIWNADFRGIVGFTVEAAGGRLACPGAAEELDAPFFAIDNLRVSHH</sequence>
<organism evidence="2 3">
    <name type="scientific">Raphidocelis subcapitata</name>
    <dbReference type="NCBI Taxonomy" id="307507"/>
    <lineage>
        <taxon>Eukaryota</taxon>
        <taxon>Viridiplantae</taxon>
        <taxon>Chlorophyta</taxon>
        <taxon>core chlorophytes</taxon>
        <taxon>Chlorophyceae</taxon>
        <taxon>CS clade</taxon>
        <taxon>Sphaeropleales</taxon>
        <taxon>Selenastraceae</taxon>
        <taxon>Raphidocelis</taxon>
    </lineage>
</organism>
<accession>A0A2V0PQ91</accession>
<keyword evidence="3" id="KW-1185">Reference proteome</keyword>
<feature type="chain" id="PRO_5016156019" description="Pherophorin domain-containing protein" evidence="1">
    <location>
        <begin position="21"/>
        <end position="522"/>
    </location>
</feature>